<sequence length="113" mass="12817">MKEKKQTRDELAQNVLNNPLNDGVRQICLSLPVLYILLSFFPRSNFELRVADEEAILKLVNPILITFVGTGSGKNTKIRAVIHGSCELWQFDNVLDLLVHLDGRKRCELQKGV</sequence>
<gene>
    <name evidence="1" type="ORF">AFUS01_LOCUS18556</name>
</gene>
<accession>A0A8J2KQY6</accession>
<proteinExistence type="predicted"/>
<comment type="caution">
    <text evidence="1">The sequence shown here is derived from an EMBL/GenBank/DDBJ whole genome shotgun (WGS) entry which is preliminary data.</text>
</comment>
<organism evidence="1 2">
    <name type="scientific">Allacma fusca</name>
    <dbReference type="NCBI Taxonomy" id="39272"/>
    <lineage>
        <taxon>Eukaryota</taxon>
        <taxon>Metazoa</taxon>
        <taxon>Ecdysozoa</taxon>
        <taxon>Arthropoda</taxon>
        <taxon>Hexapoda</taxon>
        <taxon>Collembola</taxon>
        <taxon>Symphypleona</taxon>
        <taxon>Sminthuridae</taxon>
        <taxon>Allacma</taxon>
    </lineage>
</organism>
<reference evidence="1" key="1">
    <citation type="submission" date="2021-06" db="EMBL/GenBank/DDBJ databases">
        <authorList>
            <person name="Hodson N. C."/>
            <person name="Mongue J. A."/>
            <person name="Jaron S. K."/>
        </authorList>
    </citation>
    <scope>NUCLEOTIDE SEQUENCE</scope>
</reference>
<dbReference type="EMBL" id="CAJVCH010185476">
    <property type="protein sequence ID" value="CAG7729866.1"/>
    <property type="molecule type" value="Genomic_DNA"/>
</dbReference>
<dbReference type="Proteomes" id="UP000708208">
    <property type="component" value="Unassembled WGS sequence"/>
</dbReference>
<protein>
    <submittedName>
        <fullName evidence="1">Uncharacterized protein</fullName>
    </submittedName>
</protein>
<evidence type="ECO:0000313" key="1">
    <source>
        <dbReference type="EMBL" id="CAG7729866.1"/>
    </source>
</evidence>
<dbReference type="AlphaFoldDB" id="A0A8J2KQY6"/>
<keyword evidence="2" id="KW-1185">Reference proteome</keyword>
<evidence type="ECO:0000313" key="2">
    <source>
        <dbReference type="Proteomes" id="UP000708208"/>
    </source>
</evidence>
<name>A0A8J2KQY6_9HEXA</name>